<reference evidence="12" key="1">
    <citation type="submission" date="2021-07" db="EMBL/GenBank/DDBJ databases">
        <title>Elsinoe batatas strain:CRI-CJ2 Genome sequencing and assembly.</title>
        <authorList>
            <person name="Huang L."/>
        </authorList>
    </citation>
    <scope>NUCLEOTIDE SEQUENCE</scope>
    <source>
        <strain evidence="12">CRI-CJ2</strain>
    </source>
</reference>
<gene>
    <name evidence="12" type="ORF">KVT40_001428</name>
</gene>
<dbReference type="PANTHER" id="PTHR45788:SF4">
    <property type="entry name" value="TRICARBOXYLATE TRANSPORT PROTEIN, MITOCHONDRIAL"/>
    <property type="match status" value="1"/>
</dbReference>
<evidence type="ECO:0000256" key="7">
    <source>
        <dbReference type="ARBA" id="ARBA00022989"/>
    </source>
</evidence>
<protein>
    <recommendedName>
        <fullName evidence="14">Mitochondrial carrier</fullName>
    </recommendedName>
</protein>
<evidence type="ECO:0000256" key="11">
    <source>
        <dbReference type="RuleBase" id="RU000488"/>
    </source>
</evidence>
<keyword evidence="13" id="KW-1185">Reference proteome</keyword>
<evidence type="ECO:0000313" key="12">
    <source>
        <dbReference type="EMBL" id="KAG8629809.1"/>
    </source>
</evidence>
<proteinExistence type="inferred from homology"/>
<keyword evidence="9 10" id="KW-0472">Membrane</keyword>
<evidence type="ECO:0000256" key="1">
    <source>
        <dbReference type="ARBA" id="ARBA00004225"/>
    </source>
</evidence>
<dbReference type="PANTHER" id="PTHR45788">
    <property type="entry name" value="SUCCINATE/FUMARATE MITOCHONDRIAL TRANSPORTER-RELATED"/>
    <property type="match status" value="1"/>
</dbReference>
<evidence type="ECO:0000256" key="2">
    <source>
        <dbReference type="ARBA" id="ARBA00006375"/>
    </source>
</evidence>
<sequence>MATSKPSNRLDNLIAGGAAGLLESFTTYPTEYVKTRQQLASKSASSISPVKVLIDTLRRPNGFAALYRGAGAFCSANAAKSGVRFFAFDSMKIVLVRNTKDGKSTATANLVSGLVAGVAESVLVVTPGETLKTKLIDDADRQGGARFRGSFDAIRQVLASEGPSGLYKGVVPVTLKQSSNAMVRFTTYGFFSDALERVLPLGSLGCKPVLAGASAGVVTVYATMPFDTIKTRLQSLSSVKGAQGTLGCCAQIIRHEGFLALWRGATPRLVRLTVSGAISFSVYENMKRLLVDLRGVGESISVPDKAYTA</sequence>
<feature type="repeat" description="Solcar" evidence="10">
    <location>
        <begin position="107"/>
        <end position="194"/>
    </location>
</feature>
<dbReference type="OrthoDB" id="44467at2759"/>
<evidence type="ECO:0000313" key="13">
    <source>
        <dbReference type="Proteomes" id="UP000809789"/>
    </source>
</evidence>
<dbReference type="Proteomes" id="UP000809789">
    <property type="component" value="Unassembled WGS sequence"/>
</dbReference>
<dbReference type="AlphaFoldDB" id="A0A8K0L502"/>
<dbReference type="InterPro" id="IPR018108">
    <property type="entry name" value="MCP_transmembrane"/>
</dbReference>
<comment type="similarity">
    <text evidence="2 11">Belongs to the mitochondrial carrier (TC 2.A.29) family.</text>
</comment>
<dbReference type="GO" id="GO:0006843">
    <property type="term" value="P:mitochondrial citrate transmembrane transport"/>
    <property type="evidence" value="ECO:0007669"/>
    <property type="project" value="TreeGrafter"/>
</dbReference>
<keyword evidence="8" id="KW-0496">Mitochondrion</keyword>
<dbReference type="Pfam" id="PF00153">
    <property type="entry name" value="Mito_carr"/>
    <property type="match status" value="3"/>
</dbReference>
<evidence type="ECO:0008006" key="14">
    <source>
        <dbReference type="Google" id="ProtNLM"/>
    </source>
</evidence>
<dbReference type="InterPro" id="IPR049563">
    <property type="entry name" value="TXTP-like"/>
</dbReference>
<dbReference type="EMBL" id="JAESVG020000002">
    <property type="protein sequence ID" value="KAG8629809.1"/>
    <property type="molecule type" value="Genomic_DNA"/>
</dbReference>
<keyword evidence="6" id="KW-0999">Mitochondrion inner membrane</keyword>
<evidence type="ECO:0000256" key="9">
    <source>
        <dbReference type="ARBA" id="ARBA00023136"/>
    </source>
</evidence>
<keyword evidence="3 11" id="KW-0813">Transport</keyword>
<name>A0A8K0L502_9PEZI</name>
<dbReference type="Gene3D" id="1.50.40.10">
    <property type="entry name" value="Mitochondrial carrier domain"/>
    <property type="match status" value="1"/>
</dbReference>
<comment type="caution">
    <text evidence="12">The sequence shown here is derived from an EMBL/GenBank/DDBJ whole genome shotgun (WGS) entry which is preliminary data.</text>
</comment>
<dbReference type="SUPFAM" id="SSF103506">
    <property type="entry name" value="Mitochondrial carrier"/>
    <property type="match status" value="1"/>
</dbReference>
<evidence type="ECO:0000256" key="5">
    <source>
        <dbReference type="ARBA" id="ARBA00022737"/>
    </source>
</evidence>
<keyword evidence="4 10" id="KW-0812">Transmembrane</keyword>
<evidence type="ECO:0000256" key="10">
    <source>
        <dbReference type="PROSITE-ProRule" id="PRU00282"/>
    </source>
</evidence>
<evidence type="ECO:0000256" key="4">
    <source>
        <dbReference type="ARBA" id="ARBA00022692"/>
    </source>
</evidence>
<evidence type="ECO:0000256" key="3">
    <source>
        <dbReference type="ARBA" id="ARBA00022448"/>
    </source>
</evidence>
<evidence type="ECO:0000256" key="6">
    <source>
        <dbReference type="ARBA" id="ARBA00022792"/>
    </source>
</evidence>
<keyword evidence="5" id="KW-0677">Repeat</keyword>
<comment type="subcellular location">
    <subcellularLocation>
        <location evidence="1">Mitochondrion membrane</location>
        <topology evidence="1">Multi-pass membrane protein</topology>
    </subcellularLocation>
</comment>
<organism evidence="12 13">
    <name type="scientific">Elsinoe batatas</name>
    <dbReference type="NCBI Taxonomy" id="2601811"/>
    <lineage>
        <taxon>Eukaryota</taxon>
        <taxon>Fungi</taxon>
        <taxon>Dikarya</taxon>
        <taxon>Ascomycota</taxon>
        <taxon>Pezizomycotina</taxon>
        <taxon>Dothideomycetes</taxon>
        <taxon>Dothideomycetidae</taxon>
        <taxon>Myriangiales</taxon>
        <taxon>Elsinoaceae</taxon>
        <taxon>Elsinoe</taxon>
    </lineage>
</organism>
<evidence type="ECO:0000256" key="8">
    <source>
        <dbReference type="ARBA" id="ARBA00023128"/>
    </source>
</evidence>
<dbReference type="InterPro" id="IPR023395">
    <property type="entry name" value="MCP_dom_sf"/>
</dbReference>
<accession>A0A8K0L502</accession>
<feature type="repeat" description="Solcar" evidence="10">
    <location>
        <begin position="7"/>
        <end position="94"/>
    </location>
</feature>
<dbReference type="PROSITE" id="PS50920">
    <property type="entry name" value="SOLCAR"/>
    <property type="match status" value="3"/>
</dbReference>
<keyword evidence="7" id="KW-1133">Transmembrane helix</keyword>
<dbReference type="GO" id="GO:0031966">
    <property type="term" value="C:mitochondrial membrane"/>
    <property type="evidence" value="ECO:0007669"/>
    <property type="project" value="UniProtKB-SubCell"/>
</dbReference>
<feature type="repeat" description="Solcar" evidence="10">
    <location>
        <begin position="203"/>
        <end position="289"/>
    </location>
</feature>
<dbReference type="GO" id="GO:0071913">
    <property type="term" value="F:citrate secondary active transmembrane transporter activity"/>
    <property type="evidence" value="ECO:0007669"/>
    <property type="project" value="TreeGrafter"/>
</dbReference>